<dbReference type="VEuPathDB" id="ToxoDB:TGVEG_288890"/>
<gene>
    <name evidence="3" type="ORF">BN1205_082750</name>
    <name evidence="4" type="ORF">TGVEG_288890</name>
</gene>
<feature type="compositionally biased region" description="Basic and acidic residues" evidence="2">
    <location>
        <begin position="37"/>
        <end position="56"/>
    </location>
</feature>
<dbReference type="OrthoDB" id="332792at2759"/>
<sequence>MSFSAFETARQANRERLLRRLVARLLQTYLGVSLPETEKREDQEKEARQREDRLSREDEENEEIVRRNAETAFQFAKANCAVHAFGTINPGNVTEAFAELLLSLEAQQQVGKAASLRRCLAAFLRPPYEPLLVSPRVSPLPLPESGAAKRETGAQLQTREKEEEEKRYGLLLLLLSLAQQPVSDGGEVIALQLQRDRERREARRSRLEEEKREEERAAVEELEELRREQLEAYLEDFFDSASSEDEAPRLGESSSDGVPSPAFAHRKAKLGEDCEDLTCGGATLAILPQERAESTPARQEATAQAVEREDEDVLTEAATECERLAGTFLHAAVSRPAACLRPTQIEVFEKDGSSGVDPPTYLASPAVPLAALLPPDSSLSSHPPADAGILDSLEPARGAGKALQFASPSVCFPPRMRDLPQTEKTHAFSGVVPEAWLVQHVLLALGGLDASPVFLRCVSAPGATASQVNRSSDSEFLSGSPFPLVLSPNAHLGAVEHLSPSAAASILRFFSRPASAVLLLSRFSAALSSLAFEPLCFASEAREAGFSLLDFLEKKCERPRFEDSAALQLRRLRAAVGPRVSACLEATRHGLDLLMLQWSTLLSDLQQAQTTSLHAEVGAFDAASVDPVKNGFNSLASFRSLGPLPPLGWPHPSVAPVDEADEALGRDSVDRAAQVGRPLTLLALLLQIREHLRCWVSVAAAVEKVLKSFSFFSFAGAEPTRRLLNRVRPAQPGVDAASRSVRVFASAEGAHFGLAFFIEGLARLQAAETARDGVLERLWKFLLSCAFQPVLLALDRCMRFGEVRGFPVDIQVLLRETSGDAGGDAGGDAAARAETTEAREEANGTREWSQGRRRIPRFLLDISAASQRAGEAVAAVREVERTRAALPKSKSERNETLSDGETTRDSSKDDTPEDTDEREEEDEDEDEDACLWADKLERESPSAVAGLFLKRIKDAAATQGSADALSRHSKGCPTEGVKESKKARESERRPINLSLEGSETVEGKLKMMVHRLGAWDASAAGVRTVEGEDAWASGRDSPKVWEDRVDGCSEEEPSPFQDVESLFLSLRPSSLSAMPPTVVASVCLLEVLSGTSLGQRRWRARRANAETCLSRRRMQCGLALSLTPVRASDICGVLSLPVAGRDSPSIRQSGGVQRLLEEPSSVGVGEGEREGVRAAAAGAGEEKAQDRTEDDEEREALLSFEGGVTSLFLQTRVRPALLTLASEEEATALLVLLHRTHILEAVALTRAVALLQVKSEMRPLFRLLFSPTEAPLAHVDPVQLNCVFHDLLVSPAMSSRTSGAAREVRADAACGGKNHGDDVPSSSSSLSSSLHRSLARALGPRFLGLQSREEKNDSQENPDRRDREKTLGSGESRESLRRFGERRRGSTEASHSRGESGGSLKRCADLCASFFSVGRIAAAGRALALSLTTDNPLLTPSAEASFSSRAGGRSGRSEGTNWPRARDSSLQGEEESSREEGTRGGEEQTGREEKTRDDESGRRPPVARLAFAYLTLQYASTPFPMSVHPRFAAGRLLSAEVTLMYSSIFAFLLELERSASVLCRLPSFLCAFATATETAGSRYALEDEGHHTESDEGESDSRQEINRAREASQETPEAAALRTLSTRFYQAAVKLRGELCHLLFSLQRHAAFVCEQHSTASLLRRLLSCSSFHEMERMHCQDLSLLIALLLVPVHPAALSTFCAPSSPASSAPSALSVCGSAASFQLNAAVAPHLLLLLQAPRDLQRLLEAAHAVVREEEKETSDMQHREETEGTRWRRMRGRVACVGSLASAPFARPHADDASRRRFERRTASLSSPDLDFNGVHSTQAQSDKRREANQRLAQLAVCVQSLEALHFNVQRTALCFLALVRAAVFASPTMILESSPLTSILPREGCSVSTLLLGEIAAECVLARGGDEQRESSENGVSRSIETDPLEGGSDFLGVSEEVSCGLRLLYSMLDFSNFYSNTLEAFACEQVKNRRSFQ</sequence>
<feature type="compositionally biased region" description="Acidic residues" evidence="2">
    <location>
        <begin position="911"/>
        <end position="928"/>
    </location>
</feature>
<feature type="region of interest" description="Disordered" evidence="2">
    <location>
        <begin position="1583"/>
        <end position="1613"/>
    </location>
</feature>
<feature type="region of interest" description="Disordered" evidence="2">
    <location>
        <begin position="1157"/>
        <end position="1190"/>
    </location>
</feature>
<feature type="region of interest" description="Disordered" evidence="2">
    <location>
        <begin position="241"/>
        <end position="262"/>
    </location>
</feature>
<feature type="region of interest" description="Disordered" evidence="2">
    <location>
        <begin position="960"/>
        <end position="991"/>
    </location>
</feature>
<evidence type="ECO:0000313" key="4">
    <source>
        <dbReference type="EMBL" id="ESS33772.1"/>
    </source>
</evidence>
<reference evidence="4" key="1">
    <citation type="submission" date="2007-03" db="EMBL/GenBank/DDBJ databases">
        <authorList>
            <person name="Paulsen I."/>
        </authorList>
    </citation>
    <scope>NUCLEOTIDE SEQUENCE</scope>
    <source>
        <strain evidence="4">VEG</strain>
    </source>
</reference>
<feature type="compositionally biased region" description="Basic and acidic residues" evidence="2">
    <location>
        <begin position="834"/>
        <end position="844"/>
    </location>
</feature>
<dbReference type="InterPro" id="IPR042241">
    <property type="entry name" value="GCP_C_sf"/>
</dbReference>
<feature type="region of interest" description="Disordered" evidence="2">
    <location>
        <begin position="37"/>
        <end position="63"/>
    </location>
</feature>
<reference evidence="5" key="2">
    <citation type="submission" date="2008-03" db="EMBL/GenBank/DDBJ databases">
        <title>Annotation of Toxoplasma gondii VEG.</title>
        <authorList>
            <person name="Lorenzi H."/>
            <person name="Inman J."/>
            <person name="Amedeo P."/>
            <person name="Brunk B."/>
            <person name="Roos D."/>
            <person name="Caler E."/>
        </authorList>
    </citation>
    <scope>NUCLEOTIDE SEQUENCE [LARGE SCALE GENOMIC DNA]</scope>
    <source>
        <strain evidence="5">ATCC 50861 / VEG</strain>
    </source>
</reference>
<organism evidence="4 5">
    <name type="scientific">Toxoplasma gondii (strain ATCC 50861 / VEG)</name>
    <dbReference type="NCBI Taxonomy" id="432359"/>
    <lineage>
        <taxon>Eukaryota</taxon>
        <taxon>Sar</taxon>
        <taxon>Alveolata</taxon>
        <taxon>Apicomplexa</taxon>
        <taxon>Conoidasida</taxon>
        <taxon>Coccidia</taxon>
        <taxon>Eucoccidiorida</taxon>
        <taxon>Eimeriorina</taxon>
        <taxon>Sarcocystidae</taxon>
        <taxon>Toxoplasma</taxon>
    </lineage>
</organism>
<dbReference type="PaxDb" id="5811-TGME49_088890"/>
<dbReference type="Gene3D" id="1.20.120.1900">
    <property type="entry name" value="Gamma-tubulin complex, C-terminal domain"/>
    <property type="match status" value="1"/>
</dbReference>
<keyword evidence="1" id="KW-0175">Coiled coil</keyword>
<protein>
    <submittedName>
        <fullName evidence="4">Spc97/Spc98 family protein</fullName>
    </submittedName>
</protein>
<feature type="compositionally biased region" description="Basic and acidic residues" evidence="2">
    <location>
        <begin position="1583"/>
        <end position="1608"/>
    </location>
</feature>
<proteinExistence type="predicted"/>
<feature type="compositionally biased region" description="Basic and acidic residues" evidence="2">
    <location>
        <begin position="1347"/>
        <end position="1394"/>
    </location>
</feature>
<reference evidence="3" key="4">
    <citation type="journal article" date="2015" name="PLoS ONE">
        <title>Comprehensive Evaluation of Toxoplasma gondii VEG and Neospora caninum LIV Genomes with Tachyzoite Stage Transcriptome and Proteome Defines Novel Transcript Features.</title>
        <authorList>
            <person name="Ramaprasad A."/>
            <person name="Mourier T."/>
            <person name="Naeem R."/>
            <person name="Malas T.B."/>
            <person name="Moussa E."/>
            <person name="Panigrahi A."/>
            <person name="Vermont S.J."/>
            <person name="Otto T.D."/>
            <person name="Wastling J."/>
            <person name="Pain A."/>
        </authorList>
    </citation>
    <scope>NUCLEOTIDE SEQUENCE</scope>
    <source>
        <strain evidence="3">VEG</strain>
    </source>
</reference>
<dbReference type="eggNOG" id="ENOG502QZXG">
    <property type="taxonomic scope" value="Eukaryota"/>
</dbReference>
<feature type="compositionally biased region" description="Low complexity" evidence="2">
    <location>
        <begin position="1437"/>
        <end position="1447"/>
    </location>
</feature>
<feature type="compositionally biased region" description="Basic and acidic residues" evidence="2">
    <location>
        <begin position="884"/>
        <end position="910"/>
    </location>
</feature>
<keyword evidence="5" id="KW-1185">Reference proteome</keyword>
<feature type="compositionally biased region" description="Basic and acidic residues" evidence="2">
    <location>
        <begin position="976"/>
        <end position="990"/>
    </location>
</feature>
<dbReference type="EMBL" id="LN714499">
    <property type="protein sequence ID" value="CEL75890.1"/>
    <property type="molecule type" value="Genomic_DNA"/>
</dbReference>
<name>B9QDV9_TOXGV</name>
<accession>A0A0F7V565</accession>
<feature type="region of interest" description="Disordered" evidence="2">
    <location>
        <begin position="819"/>
        <end position="850"/>
    </location>
</feature>
<accession>B9QDV9</accession>
<dbReference type="Proteomes" id="UP000002226">
    <property type="component" value="Unassembled WGS sequence"/>
</dbReference>
<dbReference type="EMBL" id="AAYL02000088">
    <property type="protein sequence ID" value="ESS33772.1"/>
    <property type="molecule type" value="Genomic_DNA"/>
</dbReference>
<feature type="region of interest" description="Disordered" evidence="2">
    <location>
        <begin position="884"/>
        <end position="928"/>
    </location>
</feature>
<feature type="coiled-coil region" evidence="1">
    <location>
        <begin position="190"/>
        <end position="232"/>
    </location>
</feature>
<evidence type="ECO:0000313" key="3">
    <source>
        <dbReference type="EMBL" id="CEL75890.1"/>
    </source>
</evidence>
<reference evidence="4" key="3">
    <citation type="submission" date="2013-08" db="EMBL/GenBank/DDBJ databases">
        <authorList>
            <person name="Sibley D."/>
            <person name="Venepally P."/>
            <person name="Karamycheva S."/>
            <person name="Hadjithomas M."/>
            <person name="Khan A."/>
            <person name="Brunk B."/>
            <person name="Roos D."/>
            <person name="Caler E."/>
            <person name="Lorenzi H."/>
        </authorList>
    </citation>
    <scope>NUCLEOTIDE SEQUENCE</scope>
    <source>
        <strain evidence="4">VEG</strain>
    </source>
</reference>
<dbReference type="OMA" id="REHLRCW"/>
<evidence type="ECO:0000256" key="2">
    <source>
        <dbReference type="SAM" id="MobiDB-lite"/>
    </source>
</evidence>
<feature type="region of interest" description="Disordered" evidence="2">
    <location>
        <begin position="1432"/>
        <end position="1498"/>
    </location>
</feature>
<evidence type="ECO:0000313" key="5">
    <source>
        <dbReference type="Proteomes" id="UP000002226"/>
    </source>
</evidence>
<evidence type="ECO:0000256" key="1">
    <source>
        <dbReference type="SAM" id="Coils"/>
    </source>
</evidence>
<feature type="compositionally biased region" description="Basic and acidic residues" evidence="2">
    <location>
        <begin position="1474"/>
        <end position="1498"/>
    </location>
</feature>
<feature type="region of interest" description="Disordered" evidence="2">
    <location>
        <begin position="1344"/>
        <end position="1399"/>
    </location>
</feature>